<dbReference type="VEuPathDB" id="FungiDB:BD410DRAFT_805195"/>
<proteinExistence type="predicted"/>
<reference evidence="1 2" key="1">
    <citation type="submission" date="2018-06" db="EMBL/GenBank/DDBJ databases">
        <title>A transcriptomic atlas of mushroom development highlights an independent origin of complex multicellularity.</title>
        <authorList>
            <consortium name="DOE Joint Genome Institute"/>
            <person name="Krizsan K."/>
            <person name="Almasi E."/>
            <person name="Merenyi Z."/>
            <person name="Sahu N."/>
            <person name="Viragh M."/>
            <person name="Koszo T."/>
            <person name="Mondo S."/>
            <person name="Kiss B."/>
            <person name="Balint B."/>
            <person name="Kues U."/>
            <person name="Barry K."/>
            <person name="Hegedus J.C."/>
            <person name="Henrissat B."/>
            <person name="Johnson J."/>
            <person name="Lipzen A."/>
            <person name="Ohm R."/>
            <person name="Nagy I."/>
            <person name="Pangilinan J."/>
            <person name="Yan J."/>
            <person name="Xiong Y."/>
            <person name="Grigoriev I.V."/>
            <person name="Hibbett D.S."/>
            <person name="Nagy L.G."/>
        </authorList>
    </citation>
    <scope>NUCLEOTIDE SEQUENCE [LARGE SCALE GENOMIC DNA]</scope>
    <source>
        <strain evidence="1 2">SZMC22713</strain>
    </source>
</reference>
<dbReference type="AlphaFoldDB" id="A0A4Y7PYQ9"/>
<keyword evidence="2" id="KW-1185">Reference proteome</keyword>
<dbReference type="Proteomes" id="UP000294933">
    <property type="component" value="Unassembled WGS sequence"/>
</dbReference>
<organism evidence="1 2">
    <name type="scientific">Rickenella mellea</name>
    <dbReference type="NCBI Taxonomy" id="50990"/>
    <lineage>
        <taxon>Eukaryota</taxon>
        <taxon>Fungi</taxon>
        <taxon>Dikarya</taxon>
        <taxon>Basidiomycota</taxon>
        <taxon>Agaricomycotina</taxon>
        <taxon>Agaricomycetes</taxon>
        <taxon>Hymenochaetales</taxon>
        <taxon>Rickenellaceae</taxon>
        <taxon>Rickenella</taxon>
    </lineage>
</organism>
<sequence>MTVRFCKVDSEGRVTVAFLPSRNTFMFLKAARNAHSGTSTDRSCMSLKSQCTTSSRLHDLPQASTIEVTSHGFDWMMRQIRTRSQDANHAIQQSVVASPVYKLRNSSRISSSTLLCYSEVSVISKLKRLGGERPSEVKSNVKVLGVCVAVVHRFQSFDGQCEIEDHSPYFNGKVEPRAAPQWHETTRSFAAPRVEILATFPRKRIAPMARAACGVLHILLGGLGVDHRTKEREEMELEGDANNNCRWTVLFLALPTATAMPDHVLDALGDSNGAAEIEMELE</sequence>
<evidence type="ECO:0000313" key="2">
    <source>
        <dbReference type="Proteomes" id="UP000294933"/>
    </source>
</evidence>
<gene>
    <name evidence="1" type="ORF">BD410DRAFT_805195</name>
</gene>
<evidence type="ECO:0000313" key="1">
    <source>
        <dbReference type="EMBL" id="TDL20166.1"/>
    </source>
</evidence>
<accession>A0A4Y7PYQ9</accession>
<protein>
    <submittedName>
        <fullName evidence="1">Uncharacterized protein</fullName>
    </submittedName>
</protein>
<dbReference type="EMBL" id="ML170190">
    <property type="protein sequence ID" value="TDL20166.1"/>
    <property type="molecule type" value="Genomic_DNA"/>
</dbReference>
<name>A0A4Y7PYQ9_9AGAM</name>